<sequence length="55" mass="6362">MDYNEFDDYGTGYEEQAEAMFDAMIDTQIAIIAERSCEDKTCWIGDNHDNDCLPF</sequence>
<evidence type="ECO:0000313" key="1">
    <source>
        <dbReference type="EMBL" id="CAB4148971.1"/>
    </source>
</evidence>
<reference evidence="3" key="1">
    <citation type="submission" date="2020-05" db="EMBL/GenBank/DDBJ databases">
        <authorList>
            <person name="Chiriac C."/>
            <person name="Salcher M."/>
            <person name="Ghai R."/>
            <person name="Kavagutti S V."/>
        </authorList>
    </citation>
    <scope>NUCLEOTIDE SEQUENCE</scope>
</reference>
<name>A0A6J5RL46_9CAUD</name>
<evidence type="ECO:0000313" key="2">
    <source>
        <dbReference type="EMBL" id="CAB4190721.1"/>
    </source>
</evidence>
<gene>
    <name evidence="2" type="ORF">UFOVP1191_97</name>
    <name evidence="3" type="ORF">UFOVP1252_81</name>
    <name evidence="1" type="ORF">UFOVP529_39</name>
</gene>
<evidence type="ECO:0000313" key="3">
    <source>
        <dbReference type="EMBL" id="CAB4194478.1"/>
    </source>
</evidence>
<organism evidence="3">
    <name type="scientific">uncultured Caudovirales phage</name>
    <dbReference type="NCBI Taxonomy" id="2100421"/>
    <lineage>
        <taxon>Viruses</taxon>
        <taxon>Duplodnaviria</taxon>
        <taxon>Heunggongvirae</taxon>
        <taxon>Uroviricota</taxon>
        <taxon>Caudoviricetes</taxon>
        <taxon>Peduoviridae</taxon>
        <taxon>Maltschvirus</taxon>
        <taxon>Maltschvirus maltsch</taxon>
    </lineage>
</organism>
<proteinExistence type="predicted"/>
<dbReference type="EMBL" id="LR796510">
    <property type="protein sequence ID" value="CAB4148971.1"/>
    <property type="molecule type" value="Genomic_DNA"/>
</dbReference>
<dbReference type="EMBL" id="LR797211">
    <property type="protein sequence ID" value="CAB4194478.1"/>
    <property type="molecule type" value="Genomic_DNA"/>
</dbReference>
<accession>A0A6J5RL46</accession>
<dbReference type="EMBL" id="LR797158">
    <property type="protein sequence ID" value="CAB4190721.1"/>
    <property type="molecule type" value="Genomic_DNA"/>
</dbReference>
<protein>
    <submittedName>
        <fullName evidence="3">Uncharacterized protein</fullName>
    </submittedName>
</protein>